<dbReference type="AlphaFoldDB" id="A0A0T5PCG5"/>
<keyword evidence="8" id="KW-1185">Reference proteome</keyword>
<organism evidence="6 8">
    <name type="scientific">Roseovarius indicus</name>
    <dbReference type="NCBI Taxonomy" id="540747"/>
    <lineage>
        <taxon>Bacteria</taxon>
        <taxon>Pseudomonadati</taxon>
        <taxon>Pseudomonadota</taxon>
        <taxon>Alphaproteobacteria</taxon>
        <taxon>Rhodobacterales</taxon>
        <taxon>Roseobacteraceae</taxon>
        <taxon>Roseovarius</taxon>
    </lineage>
</organism>
<evidence type="ECO:0000313" key="6">
    <source>
        <dbReference type="EMBL" id="KRS18692.1"/>
    </source>
</evidence>
<dbReference type="Proteomes" id="UP000051401">
    <property type="component" value="Unassembled WGS sequence"/>
</dbReference>
<dbReference type="Proteomes" id="UP000325785">
    <property type="component" value="Chromosome"/>
</dbReference>
<dbReference type="KEGG" id="rid:RIdsm_01533"/>
<evidence type="ECO:0000256" key="4">
    <source>
        <dbReference type="ARBA" id="ARBA00023136"/>
    </source>
</evidence>
<evidence type="ECO:0000313" key="7">
    <source>
        <dbReference type="EMBL" id="QEW25744.1"/>
    </source>
</evidence>
<reference evidence="7 9" key="2">
    <citation type="submission" date="2018-08" db="EMBL/GenBank/DDBJ databases">
        <title>Genetic Globetrotter - A new plasmid hitch-hiking vast phylogenetic and geographic distances.</title>
        <authorList>
            <person name="Vollmers J."/>
            <person name="Petersen J."/>
        </authorList>
    </citation>
    <scope>NUCLEOTIDE SEQUENCE [LARGE SCALE GENOMIC DNA]</scope>
    <source>
        <strain evidence="7 9">DSM 26383</strain>
    </source>
</reference>
<accession>A0A0T5PCG5</accession>
<dbReference type="EMBL" id="CP031598">
    <property type="protein sequence ID" value="QEW25744.1"/>
    <property type="molecule type" value="Genomic_DNA"/>
</dbReference>
<evidence type="ECO:0000256" key="1">
    <source>
        <dbReference type="ARBA" id="ARBA00004141"/>
    </source>
</evidence>
<proteinExistence type="predicted"/>
<comment type="subcellular location">
    <subcellularLocation>
        <location evidence="1">Membrane</location>
        <topology evidence="1">Multi-pass membrane protein</topology>
    </subcellularLocation>
</comment>
<dbReference type="OrthoDB" id="7595779at2"/>
<feature type="transmembrane region" description="Helical" evidence="5">
    <location>
        <begin position="68"/>
        <end position="87"/>
    </location>
</feature>
<dbReference type="RefSeq" id="WP_057815048.1">
    <property type="nucleotide sequence ID" value="NZ_CAXRJZ010000068.1"/>
</dbReference>
<dbReference type="EMBL" id="LAXI01000003">
    <property type="protein sequence ID" value="KRS18692.1"/>
    <property type="molecule type" value="Genomic_DNA"/>
</dbReference>
<protein>
    <submittedName>
        <fullName evidence="6">DoxX family protein</fullName>
    </submittedName>
</protein>
<gene>
    <name evidence="7" type="ORF">RIdsm_01533</name>
    <name evidence="6" type="ORF">XM52_07995</name>
</gene>
<keyword evidence="4 5" id="KW-0472">Membrane</keyword>
<dbReference type="Pfam" id="PF13564">
    <property type="entry name" value="DoxX_2"/>
    <property type="match status" value="1"/>
</dbReference>
<evidence type="ECO:0000256" key="2">
    <source>
        <dbReference type="ARBA" id="ARBA00022692"/>
    </source>
</evidence>
<keyword evidence="3 5" id="KW-1133">Transmembrane helix</keyword>
<evidence type="ECO:0000313" key="9">
    <source>
        <dbReference type="Proteomes" id="UP000325785"/>
    </source>
</evidence>
<evidence type="ECO:0000313" key="8">
    <source>
        <dbReference type="Proteomes" id="UP000051401"/>
    </source>
</evidence>
<name>A0A0T5PCG5_9RHOB</name>
<dbReference type="InterPro" id="IPR032808">
    <property type="entry name" value="DoxX"/>
</dbReference>
<dbReference type="PATRIC" id="fig|540747.5.peg.3974"/>
<evidence type="ECO:0000256" key="5">
    <source>
        <dbReference type="SAM" id="Phobius"/>
    </source>
</evidence>
<reference evidence="6 8" key="1">
    <citation type="submission" date="2015-04" db="EMBL/GenBank/DDBJ databases">
        <title>The draft genome sequence of Roseovarius indicus B108T.</title>
        <authorList>
            <person name="Li G."/>
            <person name="Lai Q."/>
            <person name="Shao Z."/>
            <person name="Yan P."/>
        </authorList>
    </citation>
    <scope>NUCLEOTIDE SEQUENCE [LARGE SCALE GENOMIC DNA]</scope>
    <source>
        <strain evidence="6 8">B108</strain>
    </source>
</reference>
<evidence type="ECO:0000256" key="3">
    <source>
        <dbReference type="ARBA" id="ARBA00022989"/>
    </source>
</evidence>
<keyword evidence="2 5" id="KW-0812">Transmembrane</keyword>
<dbReference type="GO" id="GO:0016020">
    <property type="term" value="C:membrane"/>
    <property type="evidence" value="ECO:0007669"/>
    <property type="project" value="UniProtKB-SubCell"/>
</dbReference>
<dbReference type="STRING" id="540747.SAMN04488031_10413"/>
<sequence length="123" mass="13404">MKTLPWRHIYAGLLAAFFVIGGTLNIFASDVILADYERWGYPDWFHYVTGGLEWLTAVLIASPTARQFGNLLGCGVMAAAAATVLLHGETGHAVPPLTVFVLVVLNGWITKRATARTGFRPDM</sequence>
<feature type="transmembrane region" description="Helical" evidence="5">
    <location>
        <begin position="93"/>
        <end position="110"/>
    </location>
</feature>
<feature type="transmembrane region" description="Helical" evidence="5">
    <location>
        <begin position="44"/>
        <end position="61"/>
    </location>
</feature>